<proteinExistence type="predicted"/>
<accession>A0A8H5AWH1</accession>
<evidence type="ECO:0000313" key="2">
    <source>
        <dbReference type="EMBL" id="KAF5312201.1"/>
    </source>
</evidence>
<gene>
    <name evidence="2" type="ORF">D9619_003826</name>
</gene>
<organism evidence="2 3">
    <name type="scientific">Psilocybe cf. subviscida</name>
    <dbReference type="NCBI Taxonomy" id="2480587"/>
    <lineage>
        <taxon>Eukaryota</taxon>
        <taxon>Fungi</taxon>
        <taxon>Dikarya</taxon>
        <taxon>Basidiomycota</taxon>
        <taxon>Agaricomycotina</taxon>
        <taxon>Agaricomycetes</taxon>
        <taxon>Agaricomycetidae</taxon>
        <taxon>Agaricales</taxon>
        <taxon>Agaricineae</taxon>
        <taxon>Strophariaceae</taxon>
        <taxon>Psilocybe</taxon>
    </lineage>
</organism>
<evidence type="ECO:0000313" key="3">
    <source>
        <dbReference type="Proteomes" id="UP000567179"/>
    </source>
</evidence>
<feature type="compositionally biased region" description="Basic and acidic residues" evidence="1">
    <location>
        <begin position="125"/>
        <end position="143"/>
    </location>
</feature>
<dbReference type="EMBL" id="JAACJJ010000056">
    <property type="protein sequence ID" value="KAF5312201.1"/>
    <property type="molecule type" value="Genomic_DNA"/>
</dbReference>
<name>A0A8H5AWH1_9AGAR</name>
<feature type="compositionally biased region" description="Low complexity" evidence="1">
    <location>
        <begin position="45"/>
        <end position="56"/>
    </location>
</feature>
<dbReference type="AlphaFoldDB" id="A0A8H5AWH1"/>
<feature type="region of interest" description="Disordered" evidence="1">
    <location>
        <begin position="45"/>
        <end position="158"/>
    </location>
</feature>
<keyword evidence="3" id="KW-1185">Reference proteome</keyword>
<comment type="caution">
    <text evidence="2">The sequence shown here is derived from an EMBL/GenBank/DDBJ whole genome shotgun (WGS) entry which is preliminary data.</text>
</comment>
<reference evidence="2 3" key="1">
    <citation type="journal article" date="2020" name="ISME J.">
        <title>Uncovering the hidden diversity of litter-decomposition mechanisms in mushroom-forming fungi.</title>
        <authorList>
            <person name="Floudas D."/>
            <person name="Bentzer J."/>
            <person name="Ahren D."/>
            <person name="Johansson T."/>
            <person name="Persson P."/>
            <person name="Tunlid A."/>
        </authorList>
    </citation>
    <scope>NUCLEOTIDE SEQUENCE [LARGE SCALE GENOMIC DNA]</scope>
    <source>
        <strain evidence="2 3">CBS 101986</strain>
    </source>
</reference>
<sequence>MCIGWWPPGTGHDSIVVNGNAALSPPQFALNPAAPQAPAPMVPFPGAGAGPVPQQFVVNPTAPPTPPTLSHTNSYFSSTSSSSSRLSSPSHYNLSALSSHTAPRPPPARSRASGAPTHSCSGTSRRLDYFTDNADAMRTERGSARRVGRRLREEAGRM</sequence>
<feature type="compositionally biased region" description="Low complexity" evidence="1">
    <location>
        <begin position="68"/>
        <end position="102"/>
    </location>
</feature>
<evidence type="ECO:0000256" key="1">
    <source>
        <dbReference type="SAM" id="MobiDB-lite"/>
    </source>
</evidence>
<dbReference type="Proteomes" id="UP000567179">
    <property type="component" value="Unassembled WGS sequence"/>
</dbReference>
<protein>
    <submittedName>
        <fullName evidence="2">Uncharacterized protein</fullName>
    </submittedName>
</protein>